<dbReference type="InterPro" id="IPR001584">
    <property type="entry name" value="Integrase_cat-core"/>
</dbReference>
<feature type="domain" description="Integrase catalytic" evidence="2">
    <location>
        <begin position="146"/>
        <end position="330"/>
    </location>
</feature>
<evidence type="ECO:0000313" key="4">
    <source>
        <dbReference type="Proteomes" id="UP001596337"/>
    </source>
</evidence>
<dbReference type="RefSeq" id="WP_345393129.1">
    <property type="nucleotide sequence ID" value="NZ_BAABLA010000017.1"/>
</dbReference>
<evidence type="ECO:0000259" key="2">
    <source>
        <dbReference type="PROSITE" id="PS50994"/>
    </source>
</evidence>
<keyword evidence="4" id="KW-1185">Reference proteome</keyword>
<dbReference type="Proteomes" id="UP001596337">
    <property type="component" value="Unassembled WGS sequence"/>
</dbReference>
<organism evidence="3 4">
    <name type="scientific">Haloechinothrix salitolerans</name>
    <dbReference type="NCBI Taxonomy" id="926830"/>
    <lineage>
        <taxon>Bacteria</taxon>
        <taxon>Bacillati</taxon>
        <taxon>Actinomycetota</taxon>
        <taxon>Actinomycetes</taxon>
        <taxon>Pseudonocardiales</taxon>
        <taxon>Pseudonocardiaceae</taxon>
        <taxon>Haloechinothrix</taxon>
    </lineage>
</organism>
<dbReference type="InterPro" id="IPR012337">
    <property type="entry name" value="RNaseH-like_sf"/>
</dbReference>
<dbReference type="PANTHER" id="PTHR46889">
    <property type="entry name" value="TRANSPOSASE INSF FOR INSERTION SEQUENCE IS3B-RELATED"/>
    <property type="match status" value="1"/>
</dbReference>
<comment type="caution">
    <text evidence="3">The sequence shown here is derived from an EMBL/GenBank/DDBJ whole genome shotgun (WGS) entry which is preliminary data.</text>
</comment>
<dbReference type="InterPro" id="IPR050900">
    <property type="entry name" value="Transposase_IS3/IS150/IS904"/>
</dbReference>
<sequence>MGLVAGPVPPRVHADVKAALLALVAYAQAEGGWSLRRAAATLGLDHVRVLRWLDRAAAGRLADAKPGPDVPLHALLDWERAAIVKVADEWGEIDRSHRKLAHRASRLGLVYVSESTVLRVLAAEGVHLPERPPRERRDKRPFPEWAELVPGVIWIYDFTHFAGLPGWGVIAVIDVVSRKWLSTVVSAEETSTQVEVAFTRALGDDGKEYLLDEALLDELAHGVVPDNDERIPVLLAVSDNGPQMTSNATAVFMAGARIAQHFGRPGTPNDQAWVESFFGHLKGEYPYLDKITDAGDLEAELDRLRAFWNGTRLHEGIGYVTPNDEHEGRGEVIRAARRAGLRAAHEARVDTDDNYNQITNDRPASGWEFRAPTGSFGQTHLAHPYWIPVEQAGVGEYPSRLGEDSRRRHLTAHEPPDGSDDGALPGDARTKCAVAGRENAA</sequence>
<gene>
    <name evidence="3" type="ORF">ACFQGD_12790</name>
</gene>
<name>A0ABW2C0V9_9PSEU</name>
<feature type="region of interest" description="Disordered" evidence="1">
    <location>
        <begin position="397"/>
        <end position="441"/>
    </location>
</feature>
<dbReference type="PANTHER" id="PTHR46889:SF4">
    <property type="entry name" value="TRANSPOSASE INSO FOR INSERTION SEQUENCE ELEMENT IS911B-RELATED"/>
    <property type="match status" value="1"/>
</dbReference>
<protein>
    <submittedName>
        <fullName evidence="3">Transposase</fullName>
    </submittedName>
</protein>
<dbReference type="PROSITE" id="PS50994">
    <property type="entry name" value="INTEGRASE"/>
    <property type="match status" value="1"/>
</dbReference>
<dbReference type="Gene3D" id="3.30.420.10">
    <property type="entry name" value="Ribonuclease H-like superfamily/Ribonuclease H"/>
    <property type="match status" value="1"/>
</dbReference>
<evidence type="ECO:0000256" key="1">
    <source>
        <dbReference type="SAM" id="MobiDB-lite"/>
    </source>
</evidence>
<dbReference type="Pfam" id="PF13683">
    <property type="entry name" value="rve_3"/>
    <property type="match status" value="1"/>
</dbReference>
<reference evidence="4" key="1">
    <citation type="journal article" date="2019" name="Int. J. Syst. Evol. Microbiol.">
        <title>The Global Catalogue of Microorganisms (GCM) 10K type strain sequencing project: providing services to taxonomists for standard genome sequencing and annotation.</title>
        <authorList>
            <consortium name="The Broad Institute Genomics Platform"/>
            <consortium name="The Broad Institute Genome Sequencing Center for Infectious Disease"/>
            <person name="Wu L."/>
            <person name="Ma J."/>
        </authorList>
    </citation>
    <scope>NUCLEOTIDE SEQUENCE [LARGE SCALE GENOMIC DNA]</scope>
    <source>
        <strain evidence="4">KCTC 32255</strain>
    </source>
</reference>
<proteinExistence type="predicted"/>
<dbReference type="InterPro" id="IPR036397">
    <property type="entry name" value="RNaseH_sf"/>
</dbReference>
<dbReference type="InterPro" id="IPR009057">
    <property type="entry name" value="Homeodomain-like_sf"/>
</dbReference>
<dbReference type="EMBL" id="JBHSXX010000001">
    <property type="protein sequence ID" value="MFC6868020.1"/>
    <property type="molecule type" value="Genomic_DNA"/>
</dbReference>
<evidence type="ECO:0000313" key="3">
    <source>
        <dbReference type="EMBL" id="MFC6868020.1"/>
    </source>
</evidence>
<dbReference type="SUPFAM" id="SSF53098">
    <property type="entry name" value="Ribonuclease H-like"/>
    <property type="match status" value="1"/>
</dbReference>
<dbReference type="SUPFAM" id="SSF46689">
    <property type="entry name" value="Homeodomain-like"/>
    <property type="match status" value="1"/>
</dbReference>
<feature type="compositionally biased region" description="Basic and acidic residues" evidence="1">
    <location>
        <begin position="401"/>
        <end position="416"/>
    </location>
</feature>
<accession>A0ABW2C0V9</accession>